<gene>
    <name evidence="9" type="primary">senX3_3</name>
    <name evidence="9" type="ORF">SDC9_88886</name>
</gene>
<dbReference type="EMBL" id="VSSQ01009648">
    <property type="protein sequence ID" value="MPM42223.1"/>
    <property type="molecule type" value="Genomic_DNA"/>
</dbReference>
<evidence type="ECO:0000256" key="3">
    <source>
        <dbReference type="ARBA" id="ARBA00022553"/>
    </source>
</evidence>
<dbReference type="Pfam" id="PF02518">
    <property type="entry name" value="HATPase_c"/>
    <property type="match status" value="1"/>
</dbReference>
<dbReference type="CDD" id="cd00082">
    <property type="entry name" value="HisKA"/>
    <property type="match status" value="1"/>
</dbReference>
<proteinExistence type="predicted"/>
<dbReference type="InterPro" id="IPR003661">
    <property type="entry name" value="HisK_dim/P_dom"/>
</dbReference>
<dbReference type="SUPFAM" id="SSF55874">
    <property type="entry name" value="ATPase domain of HSP90 chaperone/DNA topoisomerase II/histidine kinase"/>
    <property type="match status" value="1"/>
</dbReference>
<dbReference type="GO" id="GO:0004721">
    <property type="term" value="F:phosphoprotein phosphatase activity"/>
    <property type="evidence" value="ECO:0007669"/>
    <property type="project" value="TreeGrafter"/>
</dbReference>
<dbReference type="InterPro" id="IPR003594">
    <property type="entry name" value="HATPase_dom"/>
</dbReference>
<keyword evidence="5 9" id="KW-0418">Kinase</keyword>
<dbReference type="GO" id="GO:0000155">
    <property type="term" value="F:phosphorelay sensor kinase activity"/>
    <property type="evidence" value="ECO:0007669"/>
    <property type="project" value="InterPro"/>
</dbReference>
<name>A0A644ZU90_9ZZZZ</name>
<dbReference type="InterPro" id="IPR005467">
    <property type="entry name" value="His_kinase_dom"/>
</dbReference>
<sequence length="400" mass="42862">MPSGMIDAVEVVLATVLGLAVGLAVIPMLNWIKKRSRATAADLSEPSPQVSEQLQVAVGLLRAGALVVGPYDEVLLSNPRARTLGLVRGSRVSPEELLDMVRGVRQSGQSVGSVLKGRREPGTPVTELAVRIAALGEGLVLMIVDDRSAQVRTDEIKRDFVGNVSHELKTPVGAIRVLAEAVEDAYDDPEAVHRFAIRLIAEAERLSELIQQIIELSRLQSDDPLLQPEVVSVDEVITDAINNRRELAESRSVNLSTAVTPGLRVLGDMRQLTSAVTNLIENAINYSNLGARVSVSSRACTDDGDDFVEIAVSDNGIGIPPEELDRIFERFYRVDYARSRAEGGTGLGLAIVKHAIGAHGGSVNVWSKPGQGSTFTLRLPAYEEIPAAATESPLTTRGTS</sequence>
<organism evidence="9">
    <name type="scientific">bioreactor metagenome</name>
    <dbReference type="NCBI Taxonomy" id="1076179"/>
    <lineage>
        <taxon>unclassified sequences</taxon>
        <taxon>metagenomes</taxon>
        <taxon>ecological metagenomes</taxon>
    </lineage>
</organism>
<evidence type="ECO:0000256" key="2">
    <source>
        <dbReference type="ARBA" id="ARBA00012438"/>
    </source>
</evidence>
<dbReference type="InterPro" id="IPR036097">
    <property type="entry name" value="HisK_dim/P_sf"/>
</dbReference>
<dbReference type="PANTHER" id="PTHR45453">
    <property type="entry name" value="PHOSPHATE REGULON SENSOR PROTEIN PHOR"/>
    <property type="match status" value="1"/>
</dbReference>
<dbReference type="GO" id="GO:0016036">
    <property type="term" value="P:cellular response to phosphate starvation"/>
    <property type="evidence" value="ECO:0007669"/>
    <property type="project" value="TreeGrafter"/>
</dbReference>
<accession>A0A644ZU90</accession>
<keyword evidence="7" id="KW-0812">Transmembrane</keyword>
<dbReference type="PRINTS" id="PR00344">
    <property type="entry name" value="BCTRLSENSOR"/>
</dbReference>
<dbReference type="Gene3D" id="3.30.565.10">
    <property type="entry name" value="Histidine kinase-like ATPase, C-terminal domain"/>
    <property type="match status" value="1"/>
</dbReference>
<evidence type="ECO:0000256" key="6">
    <source>
        <dbReference type="ARBA" id="ARBA00023012"/>
    </source>
</evidence>
<evidence type="ECO:0000256" key="1">
    <source>
        <dbReference type="ARBA" id="ARBA00000085"/>
    </source>
</evidence>
<dbReference type="InterPro" id="IPR050351">
    <property type="entry name" value="BphY/WalK/GraS-like"/>
</dbReference>
<keyword evidence="7" id="KW-0472">Membrane</keyword>
<protein>
    <recommendedName>
        <fullName evidence="2">histidine kinase</fullName>
        <ecNumber evidence="2">2.7.13.3</ecNumber>
    </recommendedName>
</protein>
<keyword evidence="4 9" id="KW-0808">Transferase</keyword>
<evidence type="ECO:0000256" key="4">
    <source>
        <dbReference type="ARBA" id="ARBA00022679"/>
    </source>
</evidence>
<dbReference type="AlphaFoldDB" id="A0A644ZU90"/>
<dbReference type="PROSITE" id="PS50109">
    <property type="entry name" value="HIS_KIN"/>
    <property type="match status" value="1"/>
</dbReference>
<evidence type="ECO:0000256" key="7">
    <source>
        <dbReference type="SAM" id="Phobius"/>
    </source>
</evidence>
<dbReference type="CDD" id="cd00075">
    <property type="entry name" value="HATPase"/>
    <property type="match status" value="1"/>
</dbReference>
<comment type="caution">
    <text evidence="9">The sequence shown here is derived from an EMBL/GenBank/DDBJ whole genome shotgun (WGS) entry which is preliminary data.</text>
</comment>
<dbReference type="FunFam" id="3.30.565.10:FF:000006">
    <property type="entry name" value="Sensor histidine kinase WalK"/>
    <property type="match status" value="1"/>
</dbReference>
<evidence type="ECO:0000259" key="8">
    <source>
        <dbReference type="PROSITE" id="PS50109"/>
    </source>
</evidence>
<feature type="domain" description="Histidine kinase" evidence="8">
    <location>
        <begin position="163"/>
        <end position="383"/>
    </location>
</feature>
<feature type="transmembrane region" description="Helical" evidence="7">
    <location>
        <begin position="12"/>
        <end position="32"/>
    </location>
</feature>
<evidence type="ECO:0000313" key="9">
    <source>
        <dbReference type="EMBL" id="MPM42223.1"/>
    </source>
</evidence>
<evidence type="ECO:0000256" key="5">
    <source>
        <dbReference type="ARBA" id="ARBA00022777"/>
    </source>
</evidence>
<keyword evidence="7" id="KW-1133">Transmembrane helix</keyword>
<dbReference type="InterPro" id="IPR036890">
    <property type="entry name" value="HATPase_C_sf"/>
</dbReference>
<dbReference type="Gene3D" id="1.10.287.130">
    <property type="match status" value="1"/>
</dbReference>
<keyword evidence="3" id="KW-0597">Phosphoprotein</keyword>
<dbReference type="Pfam" id="PF00512">
    <property type="entry name" value="HisKA"/>
    <property type="match status" value="1"/>
</dbReference>
<comment type="catalytic activity">
    <reaction evidence="1">
        <text>ATP + protein L-histidine = ADP + protein N-phospho-L-histidine.</text>
        <dbReference type="EC" id="2.7.13.3"/>
    </reaction>
</comment>
<dbReference type="SMART" id="SM00388">
    <property type="entry name" value="HisKA"/>
    <property type="match status" value="1"/>
</dbReference>
<keyword evidence="6" id="KW-0902">Two-component regulatory system</keyword>
<dbReference type="EC" id="2.7.13.3" evidence="2"/>
<dbReference type="PANTHER" id="PTHR45453:SF1">
    <property type="entry name" value="PHOSPHATE REGULON SENSOR PROTEIN PHOR"/>
    <property type="match status" value="1"/>
</dbReference>
<dbReference type="SUPFAM" id="SSF47384">
    <property type="entry name" value="Homodimeric domain of signal transducing histidine kinase"/>
    <property type="match status" value="1"/>
</dbReference>
<dbReference type="SMART" id="SM00387">
    <property type="entry name" value="HATPase_c"/>
    <property type="match status" value="1"/>
</dbReference>
<dbReference type="InterPro" id="IPR004358">
    <property type="entry name" value="Sig_transdc_His_kin-like_C"/>
</dbReference>
<dbReference type="GO" id="GO:0005886">
    <property type="term" value="C:plasma membrane"/>
    <property type="evidence" value="ECO:0007669"/>
    <property type="project" value="TreeGrafter"/>
</dbReference>
<reference evidence="9" key="1">
    <citation type="submission" date="2019-08" db="EMBL/GenBank/DDBJ databases">
        <authorList>
            <person name="Kucharzyk K."/>
            <person name="Murdoch R.W."/>
            <person name="Higgins S."/>
            <person name="Loffler F."/>
        </authorList>
    </citation>
    <scope>NUCLEOTIDE SEQUENCE</scope>
</reference>